<evidence type="ECO:0000256" key="5">
    <source>
        <dbReference type="ARBA" id="ARBA00023014"/>
    </source>
</evidence>
<keyword evidence="4" id="KW-0408">Iron</keyword>
<dbReference type="InterPro" id="IPR006638">
    <property type="entry name" value="Elp3/MiaA/NifB-like_rSAM"/>
</dbReference>
<evidence type="ECO:0000313" key="9">
    <source>
        <dbReference type="Proteomes" id="UP000018680"/>
    </source>
</evidence>
<organism evidence="8 9">
    <name type="scientific">Salinispira pacifica</name>
    <dbReference type="NCBI Taxonomy" id="1307761"/>
    <lineage>
        <taxon>Bacteria</taxon>
        <taxon>Pseudomonadati</taxon>
        <taxon>Spirochaetota</taxon>
        <taxon>Spirochaetia</taxon>
        <taxon>Spirochaetales</taxon>
        <taxon>Spirochaetaceae</taxon>
        <taxon>Salinispira</taxon>
    </lineage>
</organism>
<evidence type="ECO:0000259" key="6">
    <source>
        <dbReference type="PROSITE" id="PS51332"/>
    </source>
</evidence>
<dbReference type="InterPro" id="IPR006158">
    <property type="entry name" value="Cobalamin-bd"/>
</dbReference>
<dbReference type="SFLD" id="SFLDS00029">
    <property type="entry name" value="Radical_SAM"/>
    <property type="match status" value="1"/>
</dbReference>
<dbReference type="PROSITE" id="PS51332">
    <property type="entry name" value="B12_BINDING"/>
    <property type="match status" value="1"/>
</dbReference>
<dbReference type="SMART" id="SM00729">
    <property type="entry name" value="Elp3"/>
    <property type="match status" value="1"/>
</dbReference>
<dbReference type="InterPro" id="IPR051198">
    <property type="entry name" value="BchE-like"/>
</dbReference>
<evidence type="ECO:0000256" key="3">
    <source>
        <dbReference type="ARBA" id="ARBA00022723"/>
    </source>
</evidence>
<dbReference type="HOGENOM" id="CLU_030409_0_0_12"/>
<dbReference type="PANTHER" id="PTHR43409">
    <property type="entry name" value="ANAEROBIC MAGNESIUM-PROTOPORPHYRIN IX MONOMETHYL ESTER CYCLASE-RELATED"/>
    <property type="match status" value="1"/>
</dbReference>
<dbReference type="GO" id="GO:0003824">
    <property type="term" value="F:catalytic activity"/>
    <property type="evidence" value="ECO:0007669"/>
    <property type="project" value="InterPro"/>
</dbReference>
<comment type="cofactor">
    <cofactor evidence="1">
        <name>[4Fe-4S] cluster</name>
        <dbReference type="ChEBI" id="CHEBI:49883"/>
    </cofactor>
</comment>
<dbReference type="KEGG" id="slr:L21SP2_2290"/>
<dbReference type="PROSITE" id="PS51918">
    <property type="entry name" value="RADICAL_SAM"/>
    <property type="match status" value="1"/>
</dbReference>
<feature type="domain" description="B12-binding" evidence="6">
    <location>
        <begin position="1"/>
        <end position="123"/>
    </location>
</feature>
<name>V5WIJ5_9SPIO</name>
<gene>
    <name evidence="8" type="ORF">L21SP2_2290</name>
</gene>
<evidence type="ECO:0000313" key="8">
    <source>
        <dbReference type="EMBL" id="AHC15647.1"/>
    </source>
</evidence>
<sequence length="604" mass="67681">MAAETLKTYYLHGSTPVSSELDILTADFSTSDSPEMAAASILARKPGSVGFSMYIWNRSFCLETAEIIKNRAPSVILYTGGAEVTADPESLDRESVIDYILPGEGELPFRILMDYIKSLHSPHTKNREEKPARLLSRSNIHDIRTLPSPYLEGNGMTENGGEPRRVLLWELSRGCPYNCAFCAESRGIAGVRYISMERIEAELKLFERQGVEQIFVLDPTFNTGHDRAIEILGLIAVHAPSIHFTFEVRAELLNVEQAEAFSKIRCSLQIGLQSADSDVLRYVNRSIRPDMFMEKIGHLNEYGVIFGLDLIYGLPADTLQGFQRSLDFALSCLPNHLDIFRLSVFPGTELHEKADSLGLIRQPSPPYAVLGTDDFSEQELSRAEELAAAANRFYNQGAAVAWFMPVCDALEMRPSEFLGFAADIHEENGAAIQTGDGFHPDPLMHWQLEVLRLAFRKHKKKRYGKVAADLCRYHHYYARALKEADLAEDAGNPEAQISRGAVLRRSSQLYLADFNYDVNLYTEPGMFSLEDFVREYDPEPSFAMIFAATGEIVTLALEEPYYVLLTKINGSDTLKTLLEQTGLSFDDVEDLLVFLHSNGLMHVC</sequence>
<dbReference type="CDD" id="cd01335">
    <property type="entry name" value="Radical_SAM"/>
    <property type="match status" value="1"/>
</dbReference>
<dbReference type="GO" id="GO:0046872">
    <property type="term" value="F:metal ion binding"/>
    <property type="evidence" value="ECO:0007669"/>
    <property type="project" value="UniProtKB-KW"/>
</dbReference>
<dbReference type="InterPro" id="IPR058240">
    <property type="entry name" value="rSAM_sf"/>
</dbReference>
<dbReference type="RefSeq" id="WP_024268551.1">
    <property type="nucleotide sequence ID" value="NC_023035.1"/>
</dbReference>
<dbReference type="STRING" id="1307761.L21SP2_2290"/>
<evidence type="ECO:0000256" key="2">
    <source>
        <dbReference type="ARBA" id="ARBA00022691"/>
    </source>
</evidence>
<reference evidence="8 9" key="1">
    <citation type="journal article" date="2015" name="Stand. Genomic Sci.">
        <title>Complete genome sequence and description of Salinispira pacifica gen. nov., sp. nov., a novel spirochaete isolated form a hypersaline microbial mat.</title>
        <authorList>
            <person name="Ben Hania W."/>
            <person name="Joseph M."/>
            <person name="Schumann P."/>
            <person name="Bunk B."/>
            <person name="Fiebig A."/>
            <person name="Sproer C."/>
            <person name="Klenk H.P."/>
            <person name="Fardeau M.L."/>
            <person name="Spring S."/>
        </authorList>
    </citation>
    <scope>NUCLEOTIDE SEQUENCE [LARGE SCALE GENOMIC DNA]</scope>
    <source>
        <strain evidence="8 9">L21-RPul-D2</strain>
    </source>
</reference>
<dbReference type="Gene3D" id="3.40.50.280">
    <property type="entry name" value="Cobalamin-binding domain"/>
    <property type="match status" value="1"/>
</dbReference>
<accession>V5WIJ5</accession>
<dbReference type="GO" id="GO:0005829">
    <property type="term" value="C:cytosol"/>
    <property type="evidence" value="ECO:0007669"/>
    <property type="project" value="TreeGrafter"/>
</dbReference>
<dbReference type="Proteomes" id="UP000018680">
    <property type="component" value="Chromosome"/>
</dbReference>
<dbReference type="Gene3D" id="3.80.30.20">
    <property type="entry name" value="tm_1862 like domain"/>
    <property type="match status" value="1"/>
</dbReference>
<keyword evidence="9" id="KW-1185">Reference proteome</keyword>
<dbReference type="AlphaFoldDB" id="V5WIJ5"/>
<protein>
    <submittedName>
        <fullName evidence="8">Fe-S oxidoreductase</fullName>
    </submittedName>
</protein>
<dbReference type="eggNOG" id="COG1032">
    <property type="taxonomic scope" value="Bacteria"/>
</dbReference>
<evidence type="ECO:0000259" key="7">
    <source>
        <dbReference type="PROSITE" id="PS51918"/>
    </source>
</evidence>
<dbReference type="PANTHER" id="PTHR43409:SF16">
    <property type="entry name" value="SLR0320 PROTEIN"/>
    <property type="match status" value="1"/>
</dbReference>
<dbReference type="PATRIC" id="fig|1307761.3.peg.2283"/>
<evidence type="ECO:0000256" key="1">
    <source>
        <dbReference type="ARBA" id="ARBA00001966"/>
    </source>
</evidence>
<dbReference type="Pfam" id="PF04055">
    <property type="entry name" value="Radical_SAM"/>
    <property type="match status" value="1"/>
</dbReference>
<keyword evidence="2" id="KW-0949">S-adenosyl-L-methionine</keyword>
<proteinExistence type="predicted"/>
<dbReference type="GO" id="GO:0031419">
    <property type="term" value="F:cobalamin binding"/>
    <property type="evidence" value="ECO:0007669"/>
    <property type="project" value="InterPro"/>
</dbReference>
<dbReference type="InterPro" id="IPR007197">
    <property type="entry name" value="rSAM"/>
</dbReference>
<dbReference type="Pfam" id="PF02310">
    <property type="entry name" value="B12-binding"/>
    <property type="match status" value="1"/>
</dbReference>
<dbReference type="SUPFAM" id="SSF102114">
    <property type="entry name" value="Radical SAM enzymes"/>
    <property type="match status" value="1"/>
</dbReference>
<feature type="domain" description="Radical SAM core" evidence="7">
    <location>
        <begin position="161"/>
        <end position="398"/>
    </location>
</feature>
<dbReference type="EMBL" id="CP006939">
    <property type="protein sequence ID" value="AHC15647.1"/>
    <property type="molecule type" value="Genomic_DNA"/>
</dbReference>
<dbReference type="GO" id="GO:0051536">
    <property type="term" value="F:iron-sulfur cluster binding"/>
    <property type="evidence" value="ECO:0007669"/>
    <property type="project" value="UniProtKB-KW"/>
</dbReference>
<dbReference type="InterPro" id="IPR023404">
    <property type="entry name" value="rSAM_horseshoe"/>
</dbReference>
<dbReference type="SFLD" id="SFLDG01082">
    <property type="entry name" value="B12-binding_domain_containing"/>
    <property type="match status" value="1"/>
</dbReference>
<keyword evidence="5" id="KW-0411">Iron-sulfur</keyword>
<evidence type="ECO:0000256" key="4">
    <source>
        <dbReference type="ARBA" id="ARBA00023004"/>
    </source>
</evidence>
<keyword evidence="3" id="KW-0479">Metal-binding</keyword>